<sequence length="347" mass="40482">MSGDHLYSSNPDTDLKIQNQNLLKLQGHFNGLQIDQITKLKEKNELLENKLNIMEKDLKNKIQKPNSDTNLNIEELKQDFQKIIDELKNENSKQISELKEIIEKKDEKIISLENKVKQNFVQSKNKWLEIDNTLQCCDNDCINTNKPTGYCIEGNGFISLNKDGISIKYNCAEDEEYIDKPARLYAENYFEKPKGFCINYSLLYFEIKCKFEGNIRCDKNWMNFGLRNCNNDDIVLMAEDGLIKNGEKQFKVPTFSWNNNDTFGCGLVYPPTKMSEKFPYIFFTQNGKQIGKAVLLSEGNCDYYKPLIHLRYCSEEYTNFGCLKSRHFVYDISKHFVLQEFYSDSDA</sequence>
<dbReference type="AlphaFoldDB" id="A0A1I8C2G0"/>
<evidence type="ECO:0000256" key="1">
    <source>
        <dbReference type="SAM" id="Coils"/>
    </source>
</evidence>
<name>A0A1I8C2G0_MELHA</name>
<feature type="coiled-coil region" evidence="1">
    <location>
        <begin position="37"/>
        <end position="115"/>
    </location>
</feature>
<accession>A0A1I8C2G0</accession>
<organism evidence="2 3">
    <name type="scientific">Meloidogyne hapla</name>
    <name type="common">Root-knot nematode worm</name>
    <dbReference type="NCBI Taxonomy" id="6305"/>
    <lineage>
        <taxon>Eukaryota</taxon>
        <taxon>Metazoa</taxon>
        <taxon>Ecdysozoa</taxon>
        <taxon>Nematoda</taxon>
        <taxon>Chromadorea</taxon>
        <taxon>Rhabditida</taxon>
        <taxon>Tylenchina</taxon>
        <taxon>Tylenchomorpha</taxon>
        <taxon>Tylenchoidea</taxon>
        <taxon>Meloidogynidae</taxon>
        <taxon>Meloidogyninae</taxon>
        <taxon>Meloidogyne</taxon>
    </lineage>
</organism>
<dbReference type="Gene3D" id="2.60.120.920">
    <property type="match status" value="1"/>
</dbReference>
<keyword evidence="1" id="KW-0175">Coiled coil</keyword>
<keyword evidence="2" id="KW-1185">Reference proteome</keyword>
<dbReference type="Proteomes" id="UP000095281">
    <property type="component" value="Unplaced"/>
</dbReference>
<protein>
    <submittedName>
        <fullName evidence="3">SPRY domain-containing protein</fullName>
    </submittedName>
</protein>
<proteinExistence type="predicted"/>
<evidence type="ECO:0000313" key="2">
    <source>
        <dbReference type="Proteomes" id="UP000095281"/>
    </source>
</evidence>
<evidence type="ECO:0000313" key="3">
    <source>
        <dbReference type="WBParaSite" id="MhA1_Contig934.frz3.gene14"/>
    </source>
</evidence>
<dbReference type="InterPro" id="IPR043136">
    <property type="entry name" value="B30.2/SPRY_sf"/>
</dbReference>
<dbReference type="WBParaSite" id="MhA1_Contig934.frz3.gene14">
    <property type="protein sequence ID" value="MhA1_Contig934.frz3.gene14"/>
    <property type="gene ID" value="MhA1_Contig934.frz3.gene14"/>
</dbReference>
<reference evidence="3" key="1">
    <citation type="submission" date="2016-11" db="UniProtKB">
        <authorList>
            <consortium name="WormBaseParasite"/>
        </authorList>
    </citation>
    <scope>IDENTIFICATION</scope>
</reference>